<proteinExistence type="inferred from homology"/>
<evidence type="ECO:0000256" key="1">
    <source>
        <dbReference type="ARBA" id="ARBA00009922"/>
    </source>
</evidence>
<evidence type="ECO:0000256" key="3">
    <source>
        <dbReference type="ARBA" id="ARBA00022741"/>
    </source>
</evidence>
<evidence type="ECO:0000256" key="8">
    <source>
        <dbReference type="ARBA" id="ARBA00022840"/>
    </source>
</evidence>
<dbReference type="eggNOG" id="COG2887">
    <property type="taxonomic scope" value="Bacteria"/>
</dbReference>
<dbReference type="OrthoDB" id="9810135at2"/>
<comment type="catalytic activity">
    <reaction evidence="12">
        <text>Couples ATP hydrolysis with the unwinding of duplex DNA by translocating in the 3'-5' direction.</text>
        <dbReference type="EC" id="5.6.2.4"/>
    </reaction>
</comment>
<keyword evidence="7" id="KW-0269">Exonuclease</keyword>
<dbReference type="EC" id="5.6.2.4" evidence="13"/>
<dbReference type="GO" id="GO:0033202">
    <property type="term" value="C:DNA helicase complex"/>
    <property type="evidence" value="ECO:0007669"/>
    <property type="project" value="TreeGrafter"/>
</dbReference>
<dbReference type="Gene3D" id="1.10.10.160">
    <property type="match status" value="1"/>
</dbReference>
<dbReference type="InterPro" id="IPR038726">
    <property type="entry name" value="PDDEXK_AddAB-type"/>
</dbReference>
<name>A0A1I0G9Q8_9FIRM</name>
<evidence type="ECO:0000256" key="16">
    <source>
        <dbReference type="SAM" id="Coils"/>
    </source>
</evidence>
<evidence type="ECO:0000256" key="9">
    <source>
        <dbReference type="ARBA" id="ARBA00023125"/>
    </source>
</evidence>
<evidence type="ECO:0000313" key="19">
    <source>
        <dbReference type="Proteomes" id="UP000199820"/>
    </source>
</evidence>
<evidence type="ECO:0000256" key="13">
    <source>
        <dbReference type="ARBA" id="ARBA00034808"/>
    </source>
</evidence>
<evidence type="ECO:0000256" key="15">
    <source>
        <dbReference type="PROSITE-ProRule" id="PRU00560"/>
    </source>
</evidence>
<feature type="binding site" evidence="15">
    <location>
        <begin position="26"/>
        <end position="33"/>
    </location>
    <ligand>
        <name>ATP</name>
        <dbReference type="ChEBI" id="CHEBI:30616"/>
    </ligand>
</feature>
<dbReference type="InterPro" id="IPR011604">
    <property type="entry name" value="PDDEXK-like_dom_sf"/>
</dbReference>
<gene>
    <name evidence="18" type="ORF">SAMN04487771_103112</name>
</gene>
<dbReference type="Proteomes" id="UP000199820">
    <property type="component" value="Unassembled WGS sequence"/>
</dbReference>
<dbReference type="Gene3D" id="3.40.50.300">
    <property type="entry name" value="P-loop containing nucleotide triphosphate hydrolases"/>
    <property type="match status" value="3"/>
</dbReference>
<dbReference type="InterPro" id="IPR014017">
    <property type="entry name" value="DNA_helicase_UvrD-like_C"/>
</dbReference>
<accession>A0A1I0G9Q8</accession>
<dbReference type="InterPro" id="IPR013986">
    <property type="entry name" value="DExx_box_DNA_helicase_dom_sf"/>
</dbReference>
<evidence type="ECO:0000256" key="12">
    <source>
        <dbReference type="ARBA" id="ARBA00034617"/>
    </source>
</evidence>
<keyword evidence="10" id="KW-0234">DNA repair</keyword>
<dbReference type="STRING" id="1526.SAMN02910262_02549"/>
<evidence type="ECO:0000256" key="5">
    <source>
        <dbReference type="ARBA" id="ARBA00022801"/>
    </source>
</evidence>
<dbReference type="GO" id="GO:0005524">
    <property type="term" value="F:ATP binding"/>
    <property type="evidence" value="ECO:0007669"/>
    <property type="project" value="UniProtKB-UniRule"/>
</dbReference>
<dbReference type="InterPro" id="IPR011335">
    <property type="entry name" value="Restrct_endonuc-II-like"/>
</dbReference>
<protein>
    <recommendedName>
        <fullName evidence="13">DNA 3'-5' helicase</fullName>
        <ecNumber evidence="13">5.6.2.4</ecNumber>
    </recommendedName>
</protein>
<dbReference type="GO" id="GO:0003677">
    <property type="term" value="F:DNA binding"/>
    <property type="evidence" value="ECO:0007669"/>
    <property type="project" value="UniProtKB-KW"/>
</dbReference>
<dbReference type="PANTHER" id="PTHR11070:SF2">
    <property type="entry name" value="ATP-DEPENDENT DNA HELICASE SRS2"/>
    <property type="match status" value="1"/>
</dbReference>
<keyword evidence="16" id="KW-0175">Coiled coil</keyword>
<dbReference type="Pfam" id="PF13361">
    <property type="entry name" value="UvrD_C"/>
    <property type="match status" value="2"/>
</dbReference>
<evidence type="ECO:0000256" key="4">
    <source>
        <dbReference type="ARBA" id="ARBA00022763"/>
    </source>
</evidence>
<dbReference type="EMBL" id="FOIL01000031">
    <property type="protein sequence ID" value="SET66712.1"/>
    <property type="molecule type" value="Genomic_DNA"/>
</dbReference>
<evidence type="ECO:0000256" key="7">
    <source>
        <dbReference type="ARBA" id="ARBA00022839"/>
    </source>
</evidence>
<evidence type="ECO:0000259" key="17">
    <source>
        <dbReference type="PROSITE" id="PS51198"/>
    </source>
</evidence>
<feature type="domain" description="UvrD-like helicase ATP-binding" evidence="17">
    <location>
        <begin position="5"/>
        <end position="308"/>
    </location>
</feature>
<evidence type="ECO:0000256" key="10">
    <source>
        <dbReference type="ARBA" id="ARBA00023204"/>
    </source>
</evidence>
<comment type="similarity">
    <text evidence="1">Belongs to the helicase family. UvrD subfamily.</text>
</comment>
<keyword evidence="5 15" id="KW-0378">Hydrolase</keyword>
<dbReference type="PANTHER" id="PTHR11070">
    <property type="entry name" value="UVRD / RECB / PCRA DNA HELICASE FAMILY MEMBER"/>
    <property type="match status" value="1"/>
</dbReference>
<keyword evidence="6 15" id="KW-0347">Helicase</keyword>
<evidence type="ECO:0000256" key="2">
    <source>
        <dbReference type="ARBA" id="ARBA00022722"/>
    </source>
</evidence>
<evidence type="ECO:0000256" key="14">
    <source>
        <dbReference type="ARBA" id="ARBA00048988"/>
    </source>
</evidence>
<evidence type="ECO:0000313" key="18">
    <source>
        <dbReference type="EMBL" id="SET66712.1"/>
    </source>
</evidence>
<dbReference type="GO" id="GO:0000725">
    <property type="term" value="P:recombinational repair"/>
    <property type="evidence" value="ECO:0007669"/>
    <property type="project" value="TreeGrafter"/>
</dbReference>
<dbReference type="GO" id="GO:0005829">
    <property type="term" value="C:cytosol"/>
    <property type="evidence" value="ECO:0007669"/>
    <property type="project" value="TreeGrafter"/>
</dbReference>
<evidence type="ECO:0000256" key="11">
    <source>
        <dbReference type="ARBA" id="ARBA00023235"/>
    </source>
</evidence>
<dbReference type="Pfam" id="PF12705">
    <property type="entry name" value="PDDEXK_1"/>
    <property type="match status" value="1"/>
</dbReference>
<keyword evidence="8 15" id="KW-0067">ATP-binding</keyword>
<feature type="coiled-coil region" evidence="16">
    <location>
        <begin position="909"/>
        <end position="936"/>
    </location>
</feature>
<keyword evidence="4" id="KW-0227">DNA damage</keyword>
<comment type="catalytic activity">
    <reaction evidence="14">
        <text>ATP + H2O = ADP + phosphate + H(+)</text>
        <dbReference type="Rhea" id="RHEA:13065"/>
        <dbReference type="ChEBI" id="CHEBI:15377"/>
        <dbReference type="ChEBI" id="CHEBI:15378"/>
        <dbReference type="ChEBI" id="CHEBI:30616"/>
        <dbReference type="ChEBI" id="CHEBI:43474"/>
        <dbReference type="ChEBI" id="CHEBI:456216"/>
        <dbReference type="EC" id="5.6.2.4"/>
    </reaction>
</comment>
<dbReference type="InterPro" id="IPR014016">
    <property type="entry name" value="UvrD-like_ATP-bd"/>
</dbReference>
<keyword evidence="11" id="KW-0413">Isomerase</keyword>
<dbReference type="PROSITE" id="PS51198">
    <property type="entry name" value="UVRD_HELICASE_ATP_BIND"/>
    <property type="match status" value="1"/>
</dbReference>
<dbReference type="InterPro" id="IPR027417">
    <property type="entry name" value="P-loop_NTPase"/>
</dbReference>
<sequence length="953" mass="111092">MVDLSGANDGQKKAITNTEGPMLIIAGPGTGKTYTLVKRIAYLVFEKNADPSSIMVVTFTEKAAKELLTRISDEFMSIDVDCKININDMYIGTFHSVCLRLMKEYSEELSGNKQSRVIDAFEQAYIVCRNMEEFCHLRGFNGHIASTENVRKQEDWKNSMKICRYVNQMMEERVDVQAMSEDEDEDLRFLGKLVLRYRSLLARKNVMDFSSIQTKTLDMLDRDERILQAVQEKIRYIMVDEYQDTNYIQEQLVLKLAGKSQNICVVGDDDQGMYRFRGATIRNILEFADRFQKDECKVFYLDENYRSEPGIIRFYSSWMADSGAGCFDWGKYRFPKRLKACKTGKSDAPAVYACAGASPEAEKEEVLAFVKKLKTNGNITDLNQIAFLFRSVKGSEAREIAEFLEANGFPVYSPRSEMFFERTEVKQALGCIMFCFPHYIQGLKNDSFRYPISSELKEYYKACRREAVTLIRDDDALKGFLEQWTTEIRDLSDDSEEGLLDILYRLFAFEPFRRYLEVDITGKPNVSRSARNLSEISRMIARFSFLHNMHHITGSNKEMIAEQLFNIYLKYMYVDGVGEYEDEANYAPSGCISFMTIHQSKGLEFPVVVVGSLGNVPKKEYDPLMYSAECRYFHRPPYEPREYIRFYDFWRLYYVAFSRAQNMLVLATKKDDPKYFGTMLGELPKTGAFHKTDQFEKVRSLRFRRVYSFTSHIGLYDGCPTQYKFYKEYGFAQNKMFHTSVGSLVHATLEDMNKCIINGEKDRVNEEAIKEWFSLNYRSMQEQTGYSLTDEQQEKALSQVIRYFRHRKNELGKVWKAEEEINLVLNDYILQGIIDLVEGDGDTVEIVDYKTGPKPDIRDNPHRIDHYKKQLEIYAYLIEKRYGKKVSRMHLYYTGTLDGDPIISFEWSRNAIDETIQEITRTVQNIEAKKFELKAQNTYACEYCDMRYVCEKR</sequence>
<dbReference type="SUPFAM" id="SSF52540">
    <property type="entry name" value="P-loop containing nucleoside triphosphate hydrolases"/>
    <property type="match status" value="1"/>
</dbReference>
<keyword evidence="9" id="KW-0238">DNA-binding</keyword>
<keyword evidence="19" id="KW-1185">Reference proteome</keyword>
<keyword evidence="3 15" id="KW-0547">Nucleotide-binding</keyword>
<evidence type="ECO:0000256" key="6">
    <source>
        <dbReference type="ARBA" id="ARBA00022806"/>
    </source>
</evidence>
<dbReference type="CDD" id="cd17932">
    <property type="entry name" value="DEXQc_UvrD"/>
    <property type="match status" value="1"/>
</dbReference>
<dbReference type="RefSeq" id="WP_074649819.1">
    <property type="nucleotide sequence ID" value="NZ_FOIL01000031.1"/>
</dbReference>
<dbReference type="Gene3D" id="3.90.320.10">
    <property type="match status" value="1"/>
</dbReference>
<dbReference type="InterPro" id="IPR000212">
    <property type="entry name" value="DNA_helicase_UvrD/REP"/>
</dbReference>
<dbReference type="GO" id="GO:0043138">
    <property type="term" value="F:3'-5' DNA helicase activity"/>
    <property type="evidence" value="ECO:0007669"/>
    <property type="project" value="UniProtKB-EC"/>
</dbReference>
<dbReference type="AlphaFoldDB" id="A0A1I0G9Q8"/>
<dbReference type="GO" id="GO:0004527">
    <property type="term" value="F:exonuclease activity"/>
    <property type="evidence" value="ECO:0007669"/>
    <property type="project" value="UniProtKB-KW"/>
</dbReference>
<organism evidence="18 19">
    <name type="scientific">[Clostridium] aminophilum</name>
    <dbReference type="NCBI Taxonomy" id="1526"/>
    <lineage>
        <taxon>Bacteria</taxon>
        <taxon>Bacillati</taxon>
        <taxon>Bacillota</taxon>
        <taxon>Clostridia</taxon>
        <taxon>Lachnospirales</taxon>
        <taxon>Lachnospiraceae</taxon>
    </lineage>
</organism>
<dbReference type="Pfam" id="PF00580">
    <property type="entry name" value="UvrD-helicase"/>
    <property type="match status" value="1"/>
</dbReference>
<reference evidence="18 19" key="1">
    <citation type="submission" date="2016-10" db="EMBL/GenBank/DDBJ databases">
        <authorList>
            <person name="de Groot N.N."/>
        </authorList>
    </citation>
    <scope>NUCLEOTIDE SEQUENCE [LARGE SCALE GENOMIC DNA]</scope>
    <source>
        <strain evidence="18 19">KH1P1</strain>
    </source>
</reference>
<dbReference type="SUPFAM" id="SSF52980">
    <property type="entry name" value="Restriction endonuclease-like"/>
    <property type="match status" value="1"/>
</dbReference>
<keyword evidence="2" id="KW-0540">Nuclease</keyword>